<keyword evidence="3" id="KW-0472">Membrane</keyword>
<comment type="caution">
    <text evidence="4">The sequence shown here is derived from an EMBL/GenBank/DDBJ whole genome shotgun (WGS) entry which is preliminary data.</text>
</comment>
<evidence type="ECO:0000313" key="5">
    <source>
        <dbReference type="Proteomes" id="UP001054889"/>
    </source>
</evidence>
<dbReference type="GO" id="GO:0005886">
    <property type="term" value="C:plasma membrane"/>
    <property type="evidence" value="ECO:0007669"/>
    <property type="project" value="TreeGrafter"/>
</dbReference>
<reference evidence="4" key="1">
    <citation type="journal article" date="2018" name="DNA Res.">
        <title>Multiple hybrid de novo genome assembly of finger millet, an orphan allotetraploid crop.</title>
        <authorList>
            <person name="Hatakeyama M."/>
            <person name="Aluri S."/>
            <person name="Balachadran M.T."/>
            <person name="Sivarajan S.R."/>
            <person name="Patrignani A."/>
            <person name="Gruter S."/>
            <person name="Poveda L."/>
            <person name="Shimizu-Inatsugi R."/>
            <person name="Baeten J."/>
            <person name="Francoijs K.J."/>
            <person name="Nataraja K.N."/>
            <person name="Reddy Y.A.N."/>
            <person name="Phadnis S."/>
            <person name="Ravikumar R.L."/>
            <person name="Schlapbach R."/>
            <person name="Sreeman S.M."/>
            <person name="Shimizu K.K."/>
        </authorList>
    </citation>
    <scope>NUCLEOTIDE SEQUENCE</scope>
</reference>
<dbReference type="PANTHER" id="PTHR11972:SF127">
    <property type="entry name" value="RESPIRATORY BURST OXIDASE HOMOLOG PROTEIN A-LIKE"/>
    <property type="match status" value="1"/>
</dbReference>
<keyword evidence="5" id="KW-1185">Reference proteome</keyword>
<feature type="transmembrane region" description="Helical" evidence="3">
    <location>
        <begin position="423"/>
        <end position="447"/>
    </location>
</feature>
<feature type="region of interest" description="Disordered" evidence="2">
    <location>
        <begin position="1"/>
        <end position="26"/>
    </location>
</feature>
<feature type="region of interest" description="Disordered" evidence="2">
    <location>
        <begin position="97"/>
        <end position="119"/>
    </location>
</feature>
<evidence type="ECO:0000256" key="2">
    <source>
        <dbReference type="SAM" id="MobiDB-lite"/>
    </source>
</evidence>
<gene>
    <name evidence="4" type="primary">gb29144</name>
    <name evidence="4" type="ORF">PR202_gb29144</name>
</gene>
<name>A0AAV5FY80_ELECO</name>
<feature type="compositionally biased region" description="Low complexity" evidence="2">
    <location>
        <begin position="100"/>
        <end position="114"/>
    </location>
</feature>
<evidence type="ECO:0000256" key="1">
    <source>
        <dbReference type="ARBA" id="ARBA00023002"/>
    </source>
</evidence>
<dbReference type="PANTHER" id="PTHR11972">
    <property type="entry name" value="NADPH OXIDASE"/>
    <property type="match status" value="1"/>
</dbReference>
<keyword evidence="3" id="KW-1133">Transmembrane helix</keyword>
<evidence type="ECO:0000313" key="4">
    <source>
        <dbReference type="EMBL" id="GJN39986.1"/>
    </source>
</evidence>
<dbReference type="InterPro" id="IPR050369">
    <property type="entry name" value="RBOH/FRE"/>
</dbReference>
<dbReference type="GO" id="GO:0016174">
    <property type="term" value="F:NAD(P)H oxidase H2O2-forming activity"/>
    <property type="evidence" value="ECO:0007669"/>
    <property type="project" value="TreeGrafter"/>
</dbReference>
<reference evidence="4" key="2">
    <citation type="submission" date="2021-12" db="EMBL/GenBank/DDBJ databases">
        <title>Resequencing data analysis of finger millet.</title>
        <authorList>
            <person name="Hatakeyama M."/>
            <person name="Aluri S."/>
            <person name="Balachadran M.T."/>
            <person name="Sivarajan S.R."/>
            <person name="Poveda L."/>
            <person name="Shimizu-Inatsugi R."/>
            <person name="Schlapbach R."/>
            <person name="Sreeman S.M."/>
            <person name="Shimizu K.K."/>
        </authorList>
    </citation>
    <scope>NUCLEOTIDE SEQUENCE</scope>
</reference>
<dbReference type="Proteomes" id="UP001054889">
    <property type="component" value="Unassembled WGS sequence"/>
</dbReference>
<evidence type="ECO:0000256" key="3">
    <source>
        <dbReference type="SAM" id="Phobius"/>
    </source>
</evidence>
<dbReference type="AlphaFoldDB" id="A0AAV5FY80"/>
<keyword evidence="3" id="KW-0812">Transmembrane</keyword>
<proteinExistence type="predicted"/>
<feature type="region of interest" description="Disordered" evidence="2">
    <location>
        <begin position="161"/>
        <end position="196"/>
    </location>
</feature>
<keyword evidence="1" id="KW-0560">Oxidoreductase</keyword>
<accession>A0AAV5FY80</accession>
<dbReference type="EMBL" id="BQKI01000099">
    <property type="protein sequence ID" value="GJN39986.1"/>
    <property type="molecule type" value="Genomic_DNA"/>
</dbReference>
<organism evidence="4 5">
    <name type="scientific">Eleusine coracana subsp. coracana</name>
    <dbReference type="NCBI Taxonomy" id="191504"/>
    <lineage>
        <taxon>Eukaryota</taxon>
        <taxon>Viridiplantae</taxon>
        <taxon>Streptophyta</taxon>
        <taxon>Embryophyta</taxon>
        <taxon>Tracheophyta</taxon>
        <taxon>Spermatophyta</taxon>
        <taxon>Magnoliopsida</taxon>
        <taxon>Liliopsida</taxon>
        <taxon>Poales</taxon>
        <taxon>Poaceae</taxon>
        <taxon>PACMAD clade</taxon>
        <taxon>Chloridoideae</taxon>
        <taxon>Cynodonteae</taxon>
        <taxon>Eleusininae</taxon>
        <taxon>Eleusine</taxon>
    </lineage>
</organism>
<protein>
    <submittedName>
        <fullName evidence="4">Uncharacterized protein</fullName>
    </submittedName>
</protein>
<sequence length="486" mass="52412">MASSSNACSMDGPDMQPSPSLSSEHGFPAGASMCSAGSSPSVIQFVSNIVVDGDGDTLAALLSAYPSTRSSSCMSPSSGIEIEVLFQEGGYSYHDNDCTSPSPGFRSRSGSFRGCSDGEQDLEAGRSRLLRTSSSSTEFVERDSRGELRWSSSVGFRLSSTSQRSAAGENHKSSTTEPIPVDVNGNPSRSSSRSASNGIRIALDSYQGNLTRRITEKDVKQAIMFSASLNKLMLSQDEAAEYTQLILEEIQTGPGFIQYRQRLAFEVMGYCLSTAKGAAETLKLNMAVVLLPVSRNTIPWLRRSPVINSVIPFNDAINFHKLVAGGIVIGIISMEASTYHVTSQELQAARADKTFFGRTIAADFGYRQPSHLVNLEIVASTEGTTGIAMVLLMLIAFLLASSPSRKNPESLPHLVRRFAGFNSFWYSHHVFIAVYVFLIVHSMFLFLAKEVTEKTATVYPGKVLALKVTKPQAVAEPAMNTGGGDE</sequence>